<protein>
    <submittedName>
        <fullName evidence="2">Uncharacterized protein</fullName>
    </submittedName>
</protein>
<feature type="non-terminal residue" evidence="2">
    <location>
        <position position="45"/>
    </location>
</feature>
<evidence type="ECO:0000313" key="3">
    <source>
        <dbReference type="Proteomes" id="UP000016662"/>
    </source>
</evidence>
<name>U2ME61_9FIRM</name>
<keyword evidence="3" id="KW-1185">Reference proteome</keyword>
<accession>U2ME61</accession>
<comment type="caution">
    <text evidence="2">The sequence shown here is derived from an EMBL/GenBank/DDBJ whole genome shotgun (WGS) entry which is preliminary data.</text>
</comment>
<dbReference type="Proteomes" id="UP000016662">
    <property type="component" value="Unassembled WGS sequence"/>
</dbReference>
<evidence type="ECO:0000313" key="2">
    <source>
        <dbReference type="EMBL" id="ERJ97568.1"/>
    </source>
</evidence>
<dbReference type="AlphaFoldDB" id="U2ME61"/>
<organism evidence="2 3">
    <name type="scientific">Ruminococcus callidus ATCC 27760</name>
    <dbReference type="NCBI Taxonomy" id="411473"/>
    <lineage>
        <taxon>Bacteria</taxon>
        <taxon>Bacillati</taxon>
        <taxon>Bacillota</taxon>
        <taxon>Clostridia</taxon>
        <taxon>Eubacteriales</taxon>
        <taxon>Oscillospiraceae</taxon>
        <taxon>Ruminococcus</taxon>
    </lineage>
</organism>
<dbReference type="EMBL" id="AWVF01000006">
    <property type="protein sequence ID" value="ERJ97568.1"/>
    <property type="molecule type" value="Genomic_DNA"/>
</dbReference>
<sequence>MDKMHMSLEELWLWLNRLQKEKTGASWGDLLSGRKKRTNERGKEE</sequence>
<proteinExistence type="predicted"/>
<dbReference type="HOGENOM" id="CLU_3209756_0_0_9"/>
<reference evidence="2 3" key="1">
    <citation type="submission" date="2013-07" db="EMBL/GenBank/DDBJ databases">
        <authorList>
            <person name="Weinstock G."/>
            <person name="Sodergren E."/>
            <person name="Wylie T."/>
            <person name="Fulton L."/>
            <person name="Fulton R."/>
            <person name="Fronick C."/>
            <person name="O'Laughlin M."/>
            <person name="Godfrey J."/>
            <person name="Miner T."/>
            <person name="Herter B."/>
            <person name="Appelbaum E."/>
            <person name="Cordes M."/>
            <person name="Lek S."/>
            <person name="Wollam A."/>
            <person name="Pepin K.H."/>
            <person name="Palsikar V.B."/>
            <person name="Mitreva M."/>
            <person name="Wilson R.K."/>
        </authorList>
    </citation>
    <scope>NUCLEOTIDE SEQUENCE [LARGE SCALE GENOMIC DNA]</scope>
    <source>
        <strain evidence="2 3">ATCC 27760</strain>
    </source>
</reference>
<feature type="region of interest" description="Disordered" evidence="1">
    <location>
        <begin position="26"/>
        <end position="45"/>
    </location>
</feature>
<gene>
    <name evidence="2" type="ORF">RUMCAL_00048</name>
</gene>
<dbReference type="STRING" id="411473.RUMCAL_00048"/>
<evidence type="ECO:0000256" key="1">
    <source>
        <dbReference type="SAM" id="MobiDB-lite"/>
    </source>
</evidence>